<feature type="region of interest" description="Disordered" evidence="1">
    <location>
        <begin position="67"/>
        <end position="206"/>
    </location>
</feature>
<feature type="compositionally biased region" description="Polar residues" evidence="1">
    <location>
        <begin position="1"/>
        <end position="11"/>
    </location>
</feature>
<dbReference type="OrthoDB" id="10418295at2759"/>
<feature type="compositionally biased region" description="Low complexity" evidence="1">
    <location>
        <begin position="182"/>
        <end position="194"/>
    </location>
</feature>
<dbReference type="VEuPathDB" id="FungiDB:AMAG_07132"/>
<keyword evidence="3" id="KW-1185">Reference proteome</keyword>
<evidence type="ECO:0000313" key="3">
    <source>
        <dbReference type="Proteomes" id="UP000054350"/>
    </source>
</evidence>
<feature type="compositionally biased region" description="Low complexity" evidence="1">
    <location>
        <begin position="159"/>
        <end position="173"/>
    </location>
</feature>
<sequence length="525" mass="53640">MSVQVDSTLNPPTGPSAAARGTGPAFKLPARHAAVLAAKASASASTHASFRGGKSLRVAHAAIARPPSAQTAAAMARTAPAARHQHAPSPLQPRRVPSAGLSRSRAVPGGSASSSSLPLPRADRSDARSAPPPAQRYLKKRAPAGKVQGAGWTSTPTNAAPRSSAKPAAALPRCASSPDLGTTPPTATAPALTASRDSGVQLSTESVTADTTKSIVPAPWAAALTLSTLPSLPGTTPASAPRMHLARPLLYLHHLQLMWGVDDDAVELDADPAVERATRANAFTLRFKIGDDDVDVERRATRRAARKVEHLAGACTVRFHDAVACVLFDSDEQVRGAFGAGRGRGANAVAEDAPCAIAEDVQTAPPPLLAPVDAACGEANEATTPMVDQLLVPDACLDRADADLSQVDPALQGEPIPTVFTGTRAQTPPAPTADTRAAVLAAPQTGELDWVVLDGAAEAAAAAAVEPMDEDTPSEAPPIKPVAKGPMRRLLCRLVASMGINVCAPSTSAAAAVTDGTDQTTRAMP</sequence>
<gene>
    <name evidence="2" type="ORF">AMAG_07132</name>
</gene>
<reference evidence="2 3" key="1">
    <citation type="submission" date="2009-11" db="EMBL/GenBank/DDBJ databases">
        <title>Annotation of Allomyces macrogynus ATCC 38327.</title>
        <authorList>
            <consortium name="The Broad Institute Genome Sequencing Platform"/>
            <person name="Russ C."/>
            <person name="Cuomo C."/>
            <person name="Burger G."/>
            <person name="Gray M.W."/>
            <person name="Holland P.W.H."/>
            <person name="King N."/>
            <person name="Lang F.B.F."/>
            <person name="Roger A.J."/>
            <person name="Ruiz-Trillo I."/>
            <person name="Young S.K."/>
            <person name="Zeng Q."/>
            <person name="Gargeya S."/>
            <person name="Fitzgerald M."/>
            <person name="Haas B."/>
            <person name="Abouelleil A."/>
            <person name="Alvarado L."/>
            <person name="Arachchi H.M."/>
            <person name="Berlin A."/>
            <person name="Chapman S.B."/>
            <person name="Gearin G."/>
            <person name="Goldberg J."/>
            <person name="Griggs A."/>
            <person name="Gujja S."/>
            <person name="Hansen M."/>
            <person name="Heiman D."/>
            <person name="Howarth C."/>
            <person name="Larimer J."/>
            <person name="Lui A."/>
            <person name="MacDonald P.J.P."/>
            <person name="McCowen C."/>
            <person name="Montmayeur A."/>
            <person name="Murphy C."/>
            <person name="Neiman D."/>
            <person name="Pearson M."/>
            <person name="Priest M."/>
            <person name="Roberts A."/>
            <person name="Saif S."/>
            <person name="Shea T."/>
            <person name="Sisk P."/>
            <person name="Stolte C."/>
            <person name="Sykes S."/>
            <person name="Wortman J."/>
            <person name="Nusbaum C."/>
            <person name="Birren B."/>
        </authorList>
    </citation>
    <scope>NUCLEOTIDE SEQUENCE [LARGE SCALE GENOMIC DNA]</scope>
    <source>
        <strain evidence="2 3">ATCC 38327</strain>
    </source>
</reference>
<organism evidence="2 3">
    <name type="scientific">Allomyces macrogynus (strain ATCC 38327)</name>
    <name type="common">Allomyces javanicus var. macrogynus</name>
    <dbReference type="NCBI Taxonomy" id="578462"/>
    <lineage>
        <taxon>Eukaryota</taxon>
        <taxon>Fungi</taxon>
        <taxon>Fungi incertae sedis</taxon>
        <taxon>Blastocladiomycota</taxon>
        <taxon>Blastocladiomycetes</taxon>
        <taxon>Blastocladiales</taxon>
        <taxon>Blastocladiaceae</taxon>
        <taxon>Allomyces</taxon>
    </lineage>
</organism>
<feature type="compositionally biased region" description="Low complexity" evidence="1">
    <location>
        <begin position="67"/>
        <end position="82"/>
    </location>
</feature>
<dbReference type="AlphaFoldDB" id="A0A0L0SHJ7"/>
<feature type="compositionally biased region" description="Low complexity" evidence="1">
    <location>
        <begin position="102"/>
        <end position="120"/>
    </location>
</feature>
<protein>
    <submittedName>
        <fullName evidence="2">Uncharacterized protein</fullName>
    </submittedName>
</protein>
<proteinExistence type="predicted"/>
<name>A0A0L0SHJ7_ALLM3</name>
<accession>A0A0L0SHJ7</accession>
<feature type="compositionally biased region" description="Polar residues" evidence="1">
    <location>
        <begin position="195"/>
        <end position="206"/>
    </location>
</feature>
<feature type="region of interest" description="Disordered" evidence="1">
    <location>
        <begin position="1"/>
        <end position="25"/>
    </location>
</feature>
<reference evidence="3" key="2">
    <citation type="submission" date="2009-11" db="EMBL/GenBank/DDBJ databases">
        <title>The Genome Sequence of Allomyces macrogynus strain ATCC 38327.</title>
        <authorList>
            <consortium name="The Broad Institute Genome Sequencing Platform"/>
            <person name="Russ C."/>
            <person name="Cuomo C."/>
            <person name="Shea T."/>
            <person name="Young S.K."/>
            <person name="Zeng Q."/>
            <person name="Koehrsen M."/>
            <person name="Haas B."/>
            <person name="Borodovsky M."/>
            <person name="Guigo R."/>
            <person name="Alvarado L."/>
            <person name="Berlin A."/>
            <person name="Borenstein D."/>
            <person name="Chen Z."/>
            <person name="Engels R."/>
            <person name="Freedman E."/>
            <person name="Gellesch M."/>
            <person name="Goldberg J."/>
            <person name="Griggs A."/>
            <person name="Gujja S."/>
            <person name="Heiman D."/>
            <person name="Hepburn T."/>
            <person name="Howarth C."/>
            <person name="Jen D."/>
            <person name="Larson L."/>
            <person name="Lewis B."/>
            <person name="Mehta T."/>
            <person name="Park D."/>
            <person name="Pearson M."/>
            <person name="Roberts A."/>
            <person name="Saif S."/>
            <person name="Shenoy N."/>
            <person name="Sisk P."/>
            <person name="Stolte C."/>
            <person name="Sykes S."/>
            <person name="Walk T."/>
            <person name="White J."/>
            <person name="Yandava C."/>
            <person name="Burger G."/>
            <person name="Gray M.W."/>
            <person name="Holland P.W.H."/>
            <person name="King N."/>
            <person name="Lang F.B.F."/>
            <person name="Roger A.J."/>
            <person name="Ruiz-Trillo I."/>
            <person name="Lander E."/>
            <person name="Nusbaum C."/>
        </authorList>
    </citation>
    <scope>NUCLEOTIDE SEQUENCE [LARGE SCALE GENOMIC DNA]</scope>
    <source>
        <strain evidence="3">ATCC 38327</strain>
    </source>
</reference>
<dbReference type="Proteomes" id="UP000054350">
    <property type="component" value="Unassembled WGS sequence"/>
</dbReference>
<evidence type="ECO:0000256" key="1">
    <source>
        <dbReference type="SAM" id="MobiDB-lite"/>
    </source>
</evidence>
<evidence type="ECO:0000313" key="2">
    <source>
        <dbReference type="EMBL" id="KNE61860.1"/>
    </source>
</evidence>
<dbReference type="EMBL" id="GG745339">
    <property type="protein sequence ID" value="KNE61860.1"/>
    <property type="molecule type" value="Genomic_DNA"/>
</dbReference>